<evidence type="ECO:0000313" key="2">
    <source>
        <dbReference type="Proteomes" id="UP000652761"/>
    </source>
</evidence>
<protein>
    <submittedName>
        <fullName evidence="1">Uncharacterized protein</fullName>
    </submittedName>
</protein>
<sequence>MKLHFVISKVTLGHIRSYTWSYPKLHFDHSNFVISKVDFVISEVNFVIFEAIYEAHFGQLRVSASTDNVFDFVISKVTLRHIRSYTWSYLKLHFDHI</sequence>
<dbReference type="Proteomes" id="UP000652761">
    <property type="component" value="Unassembled WGS sequence"/>
</dbReference>
<reference evidence="1" key="1">
    <citation type="submission" date="2017-07" db="EMBL/GenBank/DDBJ databases">
        <title>Taro Niue Genome Assembly and Annotation.</title>
        <authorList>
            <person name="Atibalentja N."/>
            <person name="Keating K."/>
            <person name="Fields C.J."/>
        </authorList>
    </citation>
    <scope>NUCLEOTIDE SEQUENCE</scope>
    <source>
        <strain evidence="1">Niue_2</strain>
        <tissue evidence="1">Leaf</tissue>
    </source>
</reference>
<proteinExistence type="predicted"/>
<dbReference type="EMBL" id="NMUH01008906">
    <property type="protein sequence ID" value="MQM19428.1"/>
    <property type="molecule type" value="Genomic_DNA"/>
</dbReference>
<organism evidence="1 2">
    <name type="scientific">Colocasia esculenta</name>
    <name type="common">Wild taro</name>
    <name type="synonym">Arum esculentum</name>
    <dbReference type="NCBI Taxonomy" id="4460"/>
    <lineage>
        <taxon>Eukaryota</taxon>
        <taxon>Viridiplantae</taxon>
        <taxon>Streptophyta</taxon>
        <taxon>Embryophyta</taxon>
        <taxon>Tracheophyta</taxon>
        <taxon>Spermatophyta</taxon>
        <taxon>Magnoliopsida</taxon>
        <taxon>Liliopsida</taxon>
        <taxon>Araceae</taxon>
        <taxon>Aroideae</taxon>
        <taxon>Colocasieae</taxon>
        <taxon>Colocasia</taxon>
    </lineage>
</organism>
<comment type="caution">
    <text evidence="1">The sequence shown here is derived from an EMBL/GenBank/DDBJ whole genome shotgun (WGS) entry which is preliminary data.</text>
</comment>
<dbReference type="AlphaFoldDB" id="A0A843XIF5"/>
<evidence type="ECO:0000313" key="1">
    <source>
        <dbReference type="EMBL" id="MQM19428.1"/>
    </source>
</evidence>
<accession>A0A843XIF5</accession>
<gene>
    <name evidence="1" type="ORF">Taro_052432</name>
</gene>
<name>A0A843XIF5_COLES</name>
<keyword evidence="2" id="KW-1185">Reference proteome</keyword>